<keyword evidence="4 14" id="KW-0812">Transmembrane</keyword>
<dbReference type="InterPro" id="IPR017978">
    <property type="entry name" value="GPCR_3_C"/>
</dbReference>
<keyword evidence="5 15" id="KW-0732">Signal</keyword>
<feature type="transmembrane region" description="Helical" evidence="14">
    <location>
        <begin position="778"/>
        <end position="800"/>
    </location>
</feature>
<dbReference type="FunFam" id="3.40.50.2300:FF:000176">
    <property type="entry name" value="metabotropic glutamate receptor 7"/>
    <property type="match status" value="1"/>
</dbReference>
<name>A0A674CTH0_SALTR</name>
<dbReference type="InterPro" id="IPR038550">
    <property type="entry name" value="GPCR_3_9-Cys_sf"/>
</dbReference>
<keyword evidence="9" id="KW-1015">Disulfide bond</keyword>
<dbReference type="PROSITE" id="PS00981">
    <property type="entry name" value="G_PROTEIN_RECEP_F3_3"/>
    <property type="match status" value="1"/>
</dbReference>
<dbReference type="PROSITE" id="PS00980">
    <property type="entry name" value="G_PROTEIN_RECEP_F3_2"/>
    <property type="match status" value="1"/>
</dbReference>
<dbReference type="PROSITE" id="PS00979">
    <property type="entry name" value="G_PROTEIN_RECEP_F3_1"/>
    <property type="match status" value="1"/>
</dbReference>
<feature type="domain" description="G-protein coupled receptors family 3 profile" evidence="16">
    <location>
        <begin position="581"/>
        <end position="855"/>
    </location>
</feature>
<protein>
    <submittedName>
        <fullName evidence="17">Glutamate metabotropic receptor 4</fullName>
    </submittedName>
</protein>
<accession>A0A674CTH0</accession>
<dbReference type="FunFam" id="3.40.50.2300:FF:000009">
    <property type="entry name" value="Glutamate receptor, metabotropic 4"/>
    <property type="match status" value="1"/>
</dbReference>
<dbReference type="GO" id="GO:0004930">
    <property type="term" value="F:G protein-coupled receptor activity"/>
    <property type="evidence" value="ECO:0007669"/>
    <property type="project" value="UniProtKB-KW"/>
</dbReference>
<evidence type="ECO:0000256" key="10">
    <source>
        <dbReference type="ARBA" id="ARBA00023170"/>
    </source>
</evidence>
<evidence type="ECO:0000256" key="12">
    <source>
        <dbReference type="ARBA" id="ARBA00023224"/>
    </source>
</evidence>
<feature type="transmembrane region" description="Helical" evidence="14">
    <location>
        <begin position="820"/>
        <end position="842"/>
    </location>
</feature>
<feature type="transmembrane region" description="Helical" evidence="14">
    <location>
        <begin position="745"/>
        <end position="766"/>
    </location>
</feature>
<dbReference type="InterPro" id="IPR000337">
    <property type="entry name" value="GPCR_3"/>
</dbReference>
<dbReference type="Pfam" id="PF07562">
    <property type="entry name" value="NCD3G"/>
    <property type="match status" value="1"/>
</dbReference>
<dbReference type="Ensembl" id="ENSSTUT00000092346.1">
    <property type="protein sequence ID" value="ENSSTUP00000086754.1"/>
    <property type="gene ID" value="ENSSTUG00000038163.1"/>
</dbReference>
<dbReference type="PRINTS" id="PR00593">
    <property type="entry name" value="MTABOTROPICR"/>
</dbReference>
<dbReference type="Proteomes" id="UP000472277">
    <property type="component" value="Chromosome 30"/>
</dbReference>
<comment type="similarity">
    <text evidence="2">Belongs to the G-protein coupled receptor 3 family.</text>
</comment>
<dbReference type="FunFam" id="3.40.50.2300:FF:000196">
    <property type="entry name" value="Glutamate metabotropic receptor 7"/>
    <property type="match status" value="1"/>
</dbReference>
<dbReference type="PRINTS" id="PR01054">
    <property type="entry name" value="MTABOTROPC4R"/>
</dbReference>
<dbReference type="SUPFAM" id="SSF53822">
    <property type="entry name" value="Periplasmic binding protein-like I"/>
    <property type="match status" value="1"/>
</dbReference>
<evidence type="ECO:0000256" key="5">
    <source>
        <dbReference type="ARBA" id="ARBA00022729"/>
    </source>
</evidence>
<reference evidence="17" key="1">
    <citation type="submission" date="2025-08" db="UniProtKB">
        <authorList>
            <consortium name="Ensembl"/>
        </authorList>
    </citation>
    <scope>IDENTIFICATION</scope>
</reference>
<evidence type="ECO:0000256" key="15">
    <source>
        <dbReference type="SAM" id="SignalP"/>
    </source>
</evidence>
<organism evidence="17 18">
    <name type="scientific">Salmo trutta</name>
    <name type="common">Brown trout</name>
    <dbReference type="NCBI Taxonomy" id="8032"/>
    <lineage>
        <taxon>Eukaryota</taxon>
        <taxon>Metazoa</taxon>
        <taxon>Chordata</taxon>
        <taxon>Craniata</taxon>
        <taxon>Vertebrata</taxon>
        <taxon>Euteleostomi</taxon>
        <taxon>Actinopterygii</taxon>
        <taxon>Neopterygii</taxon>
        <taxon>Teleostei</taxon>
        <taxon>Protacanthopterygii</taxon>
        <taxon>Salmoniformes</taxon>
        <taxon>Salmonidae</taxon>
        <taxon>Salmoninae</taxon>
        <taxon>Salmo</taxon>
    </lineage>
</organism>
<dbReference type="Pfam" id="PF01094">
    <property type="entry name" value="ANF_receptor"/>
    <property type="match status" value="1"/>
</dbReference>
<evidence type="ECO:0000256" key="8">
    <source>
        <dbReference type="ARBA" id="ARBA00023136"/>
    </source>
</evidence>
<reference evidence="17" key="2">
    <citation type="submission" date="2025-09" db="UniProtKB">
        <authorList>
            <consortium name="Ensembl"/>
        </authorList>
    </citation>
    <scope>IDENTIFICATION</scope>
</reference>
<evidence type="ECO:0000256" key="4">
    <source>
        <dbReference type="ARBA" id="ARBA00022692"/>
    </source>
</evidence>
<keyword evidence="11" id="KW-0325">Glycoprotein</keyword>
<feature type="transmembrane region" description="Helical" evidence="14">
    <location>
        <begin position="647"/>
        <end position="666"/>
    </location>
</feature>
<gene>
    <name evidence="17" type="primary">GRM4</name>
</gene>
<dbReference type="GO" id="GO:0005886">
    <property type="term" value="C:plasma membrane"/>
    <property type="evidence" value="ECO:0007669"/>
    <property type="project" value="UniProtKB-SubCell"/>
</dbReference>
<comment type="subcellular location">
    <subcellularLocation>
        <location evidence="1">Cell membrane</location>
        <topology evidence="1">Multi-pass membrane protein</topology>
    </subcellularLocation>
</comment>
<evidence type="ECO:0000256" key="3">
    <source>
        <dbReference type="ARBA" id="ARBA00022475"/>
    </source>
</evidence>
<dbReference type="CDD" id="cd06376">
    <property type="entry name" value="PBP1_mGluR_groupIII"/>
    <property type="match status" value="1"/>
</dbReference>
<keyword evidence="8 14" id="KW-0472">Membrane</keyword>
<feature type="region of interest" description="Disordered" evidence="13">
    <location>
        <begin position="868"/>
        <end position="891"/>
    </location>
</feature>
<dbReference type="InterPro" id="IPR028082">
    <property type="entry name" value="Peripla_BP_I"/>
</dbReference>
<keyword evidence="12" id="KW-0807">Transducer</keyword>
<proteinExistence type="inferred from homology"/>
<evidence type="ECO:0000259" key="16">
    <source>
        <dbReference type="PROSITE" id="PS50259"/>
    </source>
</evidence>
<evidence type="ECO:0000256" key="2">
    <source>
        <dbReference type="ARBA" id="ARBA00007242"/>
    </source>
</evidence>
<dbReference type="PROSITE" id="PS50259">
    <property type="entry name" value="G_PROTEIN_RECEP_F3_4"/>
    <property type="match status" value="1"/>
</dbReference>
<dbReference type="GeneTree" id="ENSGT01030000234648"/>
<feature type="chain" id="PRO_5025472130" evidence="15">
    <location>
        <begin position="27"/>
        <end position="891"/>
    </location>
</feature>
<keyword evidence="7" id="KW-0297">G-protein coupled receptor</keyword>
<dbReference type="PRINTS" id="PR00248">
    <property type="entry name" value="GPCRMGR"/>
</dbReference>
<evidence type="ECO:0000256" key="7">
    <source>
        <dbReference type="ARBA" id="ARBA00023040"/>
    </source>
</evidence>
<evidence type="ECO:0000256" key="13">
    <source>
        <dbReference type="SAM" id="MobiDB-lite"/>
    </source>
</evidence>
<keyword evidence="3" id="KW-1003">Cell membrane</keyword>
<dbReference type="InterPro" id="IPR050726">
    <property type="entry name" value="mGluR"/>
</dbReference>
<evidence type="ECO:0000256" key="9">
    <source>
        <dbReference type="ARBA" id="ARBA00023157"/>
    </source>
</evidence>
<evidence type="ECO:0000313" key="18">
    <source>
        <dbReference type="Proteomes" id="UP000472277"/>
    </source>
</evidence>
<feature type="transmembrane region" description="Helical" evidence="14">
    <location>
        <begin position="619"/>
        <end position="641"/>
    </location>
</feature>
<keyword evidence="6 14" id="KW-1133">Transmembrane helix</keyword>
<evidence type="ECO:0000256" key="11">
    <source>
        <dbReference type="ARBA" id="ARBA00023180"/>
    </source>
</evidence>
<keyword evidence="10" id="KW-0675">Receptor</keyword>
<dbReference type="InterPro" id="IPR001828">
    <property type="entry name" value="ANF_lig-bd_rcpt"/>
</dbReference>
<sequence>CGKLICGPARPCQVLLLTCCILVVLGAKPKTPGHTHLNSIRIDGDISLGGLFPVHARGNNGKACGELKKEKGIHRLEAMLFALDRINNDHELLPNITLGARILDTCSRDTHALEQSLTFVQALIEKDGTDIKCLSGGPPIITKPERVVGVIGASASSVSIMVANILRLFRIPQVSYASTAPELSDNTRYDFFSRVVPPDTYQAQAMVDIVKAMRWNYVSTVASEGNYGESGVDAFIQKSREDGGVCISQSVKIPREPKLGEFDKVIRRLSENPNARVVILFANEDDIRRILQAAKKANQTGHFIWVGSDSWGSKISPILNQEEMAEGAVTILPKRQSIRGFDRYFISRTLDNNRRNIWFAEFWENNFQCKLSRHALKKGSGIKKCTNHERIGKDSSYEQEGKVQFVVDAVYAMAHALHNMHKELCPGKVGLCSKMETINGTMLLKFIRNVNFTGIAGTPVIFNVNGDAPGRYEIYQYQMKHNTTEYKIIGHWADQLHLEMWWPGGTWQVPQSICSQPCQPGERKKTVKGVPCCWHCERCDGYQYQADTYSCKLCRFDLRPNENHTACEAIPIVKLEWSSPWAVIPVLIAVLGIMATMFVVATFIRYNDTPIVKASGRELSYVLLTGIFLCYATTFLMISAPDVGICSLRRIFLGLGMSISYAALLTKTNRIYRIFEQGKMSVSAPRFISPASQLVITFSLISVQLLGVCIWFGVDPSQAIIDYEDQRTSNPDMSRGVLKCDISDLSLICLLGFSMLLMVTCTVYAIKTRGVPETFNEAKPIGFTMYTTCIVWLAFIPIFFGTSHSTEKMYIQTTTLTISVSLSASVSLGMLYMPKVYVVLFHPEQNVPKRKRSLKAVVTAATMSNKFPTKGGLRPNGEAKSELCESLETQG</sequence>
<evidence type="ECO:0000313" key="17">
    <source>
        <dbReference type="Ensembl" id="ENSSTUP00000086754.1"/>
    </source>
</evidence>
<evidence type="ECO:0000256" key="14">
    <source>
        <dbReference type="SAM" id="Phobius"/>
    </source>
</evidence>
<evidence type="ECO:0000256" key="6">
    <source>
        <dbReference type="ARBA" id="ARBA00022989"/>
    </source>
</evidence>
<dbReference type="FunFam" id="2.10.50.30:FF:000001">
    <property type="entry name" value="metabotropic glutamate receptor 1"/>
    <property type="match status" value="1"/>
</dbReference>
<dbReference type="InterPro" id="IPR001786">
    <property type="entry name" value="GPCR_3_mGluR4"/>
</dbReference>
<dbReference type="InterPro" id="IPR011500">
    <property type="entry name" value="GPCR_3_9-Cys_dom"/>
</dbReference>
<feature type="signal peptide" evidence="15">
    <location>
        <begin position="1"/>
        <end position="26"/>
    </location>
</feature>
<dbReference type="InterPro" id="IPR000162">
    <property type="entry name" value="GPCR_3_mtglu_rcpt"/>
</dbReference>
<evidence type="ECO:0000256" key="1">
    <source>
        <dbReference type="ARBA" id="ARBA00004651"/>
    </source>
</evidence>
<dbReference type="Gene3D" id="3.40.50.2300">
    <property type="match status" value="2"/>
</dbReference>
<keyword evidence="18" id="KW-1185">Reference proteome</keyword>
<feature type="transmembrane region" description="Helical" evidence="14">
    <location>
        <begin position="581"/>
        <end position="607"/>
    </location>
</feature>
<dbReference type="InterPro" id="IPR017979">
    <property type="entry name" value="GPCR_3_CS"/>
</dbReference>
<dbReference type="Pfam" id="PF00003">
    <property type="entry name" value="7tm_3"/>
    <property type="match status" value="1"/>
</dbReference>
<dbReference type="AlphaFoldDB" id="A0A674CTH0"/>
<dbReference type="Gene3D" id="2.10.50.30">
    <property type="entry name" value="GPCR, family 3, nine cysteines domain"/>
    <property type="match status" value="1"/>
</dbReference>
<dbReference type="PANTHER" id="PTHR24060">
    <property type="entry name" value="METABOTROPIC GLUTAMATE RECEPTOR"/>
    <property type="match status" value="1"/>
</dbReference>